<dbReference type="CDD" id="cd20268">
    <property type="entry name" value="Complex1_LYR_SDHAF1_LYRM8"/>
    <property type="match status" value="1"/>
</dbReference>
<name>A0A8H4UEW7_9HYPO</name>
<organism evidence="7 8">
    <name type="scientific">Fusarium zealandicum</name>
    <dbReference type="NCBI Taxonomy" id="1053134"/>
    <lineage>
        <taxon>Eukaryota</taxon>
        <taxon>Fungi</taxon>
        <taxon>Dikarya</taxon>
        <taxon>Ascomycota</taxon>
        <taxon>Pezizomycotina</taxon>
        <taxon>Sordariomycetes</taxon>
        <taxon>Hypocreomycetidae</taxon>
        <taxon>Hypocreales</taxon>
        <taxon>Nectriaceae</taxon>
        <taxon>Fusarium</taxon>
        <taxon>Fusarium staphyleae species complex</taxon>
    </lineage>
</organism>
<gene>
    <name evidence="7" type="ORF">FZEAL_7880</name>
</gene>
<sequence length="797" mass="88815">MARLSGLQKEVLALYRNCLRESRNKPQATRTHFESFARAEFARNLSIEKRDFAAIEFLLRKGRRQLEVYASPGIKDSLSIPIEYTRRPRFRHGAIRKTETSTACGGVSSTAFSYKASSRPKPTWAATNLTKQPRHETTKPSFTATPSDLEPRQQACSLNISASLPVLSQNAEGPSYIDSIATKDKMGSVSPVQDGNIAPCTPTKNLPDLDLNKQPYSCMEHDYKGLSKGFSGDAAFDTCSTSEPIEIDNQLVEAISRNIAQQLQMLSVKGGARLDPHNLKIPRPKSSGICDNESRSPSQRQALDSFTHELQRYAEKTNAKDPLPILTPTPPPSGTTLHTVSALLPYRSEFTAAGLAVTSKDQAKPHHLTVADRNRTTTKQSSHFYLDQPQTSQLDRNEGCQSSSTKISFPAPRAMDEWRLAMADQLPLQVQRTSAAEPVPKSQCVPCLRNDATRIPKVQGRALSERRKRELAEEKELHHLDNPTLQRTLSFSQAARTRQDETPSRSAFFSGPRLPTTTSGVRQRPMRPMEEERVKPSSGNHQFVLDQKAAGHLCRQVQPAHEQGSMAELARTSNDLGQQGLAQPCPRRYKSLPAQLLAPELSHMTDILKPLPDLPPPEVRLTPIWKACRLPIEAASIASTLPKAQSEDEKSRVLSAQLNGGRGSPVTPTHVTLCSRGFSSRRVARPNVPQRTSSIRNLRTTNWEYAKGEFMDRDVLRGLHIAASAACDEQIDAFIREKTGLHIRRFLADLTPFEKLGDNSVQEANNQQSRRRRSEIRMVKQRVRRSREIREAVVPLS</sequence>
<keyword evidence="3" id="KW-0143">Chaperone</keyword>
<dbReference type="InterPro" id="IPR045295">
    <property type="entry name" value="Complex1_LYR_SDHAF1_LYRM8"/>
</dbReference>
<feature type="region of interest" description="Disordered" evidence="5">
    <location>
        <begin position="275"/>
        <end position="300"/>
    </location>
</feature>
<feature type="region of interest" description="Disordered" evidence="5">
    <location>
        <begin position="496"/>
        <end position="538"/>
    </location>
</feature>
<dbReference type="EMBL" id="JABEYC010000653">
    <property type="protein sequence ID" value="KAF4975315.1"/>
    <property type="molecule type" value="Genomic_DNA"/>
</dbReference>
<dbReference type="PANTHER" id="PTHR13675">
    <property type="entry name" value="LYR MOTIF-CONTAINING PROTEIN 2"/>
    <property type="match status" value="1"/>
</dbReference>
<dbReference type="PANTHER" id="PTHR13675:SF1">
    <property type="entry name" value="SUCCINATE DEHYDROGENASE ASSEMBLY FACTOR 1, MITOCHONDRIAL"/>
    <property type="match status" value="1"/>
</dbReference>
<feature type="domain" description="Complex 1 LYR protein" evidence="6">
    <location>
        <begin position="9"/>
        <end position="68"/>
    </location>
</feature>
<dbReference type="Pfam" id="PF05347">
    <property type="entry name" value="Complex1_LYR"/>
    <property type="match status" value="1"/>
</dbReference>
<evidence type="ECO:0000256" key="2">
    <source>
        <dbReference type="ARBA" id="ARBA00023128"/>
    </source>
</evidence>
<evidence type="ECO:0000313" key="8">
    <source>
        <dbReference type="Proteomes" id="UP000635477"/>
    </source>
</evidence>
<comment type="subcellular location">
    <subcellularLocation>
        <location evidence="1">Mitochondrion matrix</location>
    </subcellularLocation>
</comment>
<protein>
    <recommendedName>
        <fullName evidence="6">Complex 1 LYR protein domain-containing protein</fullName>
    </recommendedName>
</protein>
<evidence type="ECO:0000256" key="4">
    <source>
        <dbReference type="ARBA" id="ARBA00025715"/>
    </source>
</evidence>
<dbReference type="GO" id="GO:0005759">
    <property type="term" value="C:mitochondrial matrix"/>
    <property type="evidence" value="ECO:0007669"/>
    <property type="project" value="UniProtKB-SubCell"/>
</dbReference>
<keyword evidence="2" id="KW-0496">Mitochondrion</keyword>
<dbReference type="InterPro" id="IPR008011">
    <property type="entry name" value="Complex1_LYR_dom"/>
</dbReference>
<evidence type="ECO:0000256" key="3">
    <source>
        <dbReference type="ARBA" id="ARBA00023186"/>
    </source>
</evidence>
<dbReference type="AlphaFoldDB" id="A0A8H4UEW7"/>
<dbReference type="GO" id="GO:0034553">
    <property type="term" value="P:mitochondrial respiratory chain complex II assembly"/>
    <property type="evidence" value="ECO:0007669"/>
    <property type="project" value="InterPro"/>
</dbReference>
<evidence type="ECO:0000313" key="7">
    <source>
        <dbReference type="EMBL" id="KAF4975315.1"/>
    </source>
</evidence>
<comment type="caution">
    <text evidence="7">The sequence shown here is derived from an EMBL/GenBank/DDBJ whole genome shotgun (WGS) entry which is preliminary data.</text>
</comment>
<accession>A0A8H4UEW7</accession>
<evidence type="ECO:0000259" key="6">
    <source>
        <dbReference type="Pfam" id="PF05347"/>
    </source>
</evidence>
<dbReference type="Proteomes" id="UP000635477">
    <property type="component" value="Unassembled WGS sequence"/>
</dbReference>
<proteinExistence type="inferred from homology"/>
<evidence type="ECO:0000256" key="1">
    <source>
        <dbReference type="ARBA" id="ARBA00004305"/>
    </source>
</evidence>
<evidence type="ECO:0000256" key="5">
    <source>
        <dbReference type="SAM" id="MobiDB-lite"/>
    </source>
</evidence>
<comment type="similarity">
    <text evidence="4">Belongs to the complex I LYR family. SDHAF1 subfamily.</text>
</comment>
<reference evidence="7" key="2">
    <citation type="submission" date="2020-05" db="EMBL/GenBank/DDBJ databases">
        <authorList>
            <person name="Kim H.-S."/>
            <person name="Proctor R.H."/>
            <person name="Brown D.W."/>
        </authorList>
    </citation>
    <scope>NUCLEOTIDE SEQUENCE</scope>
    <source>
        <strain evidence="7">NRRL 22465</strain>
    </source>
</reference>
<dbReference type="OrthoDB" id="273010at2759"/>
<reference evidence="7" key="1">
    <citation type="journal article" date="2020" name="BMC Genomics">
        <title>Correction to: Identification and distribution of gene clusters required for synthesis of sphingolipid metabolism inhibitors in diverse species of the filamentous fungus Fusarium.</title>
        <authorList>
            <person name="Kim H.S."/>
            <person name="Lohmar J.M."/>
            <person name="Busman M."/>
            <person name="Brown D.W."/>
            <person name="Naumann T.A."/>
            <person name="Divon H.H."/>
            <person name="Lysoe E."/>
            <person name="Uhlig S."/>
            <person name="Proctor R.H."/>
        </authorList>
    </citation>
    <scope>NUCLEOTIDE SEQUENCE</scope>
    <source>
        <strain evidence="7">NRRL 22465</strain>
    </source>
</reference>
<keyword evidence="8" id="KW-1185">Reference proteome</keyword>
<feature type="region of interest" description="Disordered" evidence="5">
    <location>
        <begin position="121"/>
        <end position="149"/>
    </location>
</feature>